<gene>
    <name evidence="2" type="ORF">FSB75_17620</name>
</gene>
<dbReference type="AlphaFoldDB" id="A0A5B8UM59"/>
<dbReference type="Proteomes" id="UP000321204">
    <property type="component" value="Chromosome"/>
</dbReference>
<proteinExistence type="predicted"/>
<dbReference type="OrthoDB" id="9797997at2"/>
<keyword evidence="3" id="KW-1185">Reference proteome</keyword>
<dbReference type="GO" id="GO:0006313">
    <property type="term" value="P:DNA transposition"/>
    <property type="evidence" value="ECO:0007669"/>
    <property type="project" value="InterPro"/>
</dbReference>
<organism evidence="2 3">
    <name type="scientific">Flavisolibacter ginsenosidimutans</name>
    <dbReference type="NCBI Taxonomy" id="661481"/>
    <lineage>
        <taxon>Bacteria</taxon>
        <taxon>Pseudomonadati</taxon>
        <taxon>Bacteroidota</taxon>
        <taxon>Chitinophagia</taxon>
        <taxon>Chitinophagales</taxon>
        <taxon>Chitinophagaceae</taxon>
        <taxon>Flavisolibacter</taxon>
    </lineage>
</organism>
<dbReference type="RefSeq" id="WP_146790179.1">
    <property type="nucleotide sequence ID" value="NZ_BAABIO010000003.1"/>
</dbReference>
<dbReference type="PANTHER" id="PTHR33360:SF2">
    <property type="entry name" value="TRANSPOSASE FOR INSERTION SEQUENCE ELEMENT IS200"/>
    <property type="match status" value="1"/>
</dbReference>
<dbReference type="PANTHER" id="PTHR33360">
    <property type="entry name" value="TRANSPOSASE FOR INSERTION SEQUENCE ELEMENT IS200"/>
    <property type="match status" value="1"/>
</dbReference>
<dbReference type="SMART" id="SM01321">
    <property type="entry name" value="Y1_Tnp"/>
    <property type="match status" value="1"/>
</dbReference>
<dbReference type="GO" id="GO:0004803">
    <property type="term" value="F:transposase activity"/>
    <property type="evidence" value="ECO:0007669"/>
    <property type="project" value="InterPro"/>
</dbReference>
<evidence type="ECO:0000259" key="1">
    <source>
        <dbReference type="SMART" id="SM01321"/>
    </source>
</evidence>
<dbReference type="KEGG" id="fgg:FSB75_17620"/>
<dbReference type="InterPro" id="IPR002686">
    <property type="entry name" value="Transposase_17"/>
</dbReference>
<evidence type="ECO:0000313" key="3">
    <source>
        <dbReference type="Proteomes" id="UP000321204"/>
    </source>
</evidence>
<evidence type="ECO:0000313" key="2">
    <source>
        <dbReference type="EMBL" id="QEC57643.1"/>
    </source>
</evidence>
<dbReference type="Gene3D" id="3.30.70.1290">
    <property type="entry name" value="Transposase IS200-like"/>
    <property type="match status" value="1"/>
</dbReference>
<sequence>MRIEYHNLYTHLIFTTQNRFPIIQEKHRERIDKYITRIVNNHHSKLYSIYANPEHVHILLSRSPHLSEEDMATIVTDSSAKFINENSLCQGLFAWQQSASAFSVSKSDVDKVCKYILAQPEHHKKVSFAEEYNAFLKHYQQTIKWEIRKRASDARTWKLYQGNKVSSLQLLIATKGIRYCHHCCHHAKAIRLHRSPLKASFPLERTKGKRRFAFR</sequence>
<dbReference type="Pfam" id="PF01797">
    <property type="entry name" value="Y1_Tnp"/>
    <property type="match status" value="1"/>
</dbReference>
<reference evidence="2 3" key="1">
    <citation type="journal article" date="2015" name="Int. J. Syst. Evol. Microbiol.">
        <title>Flavisolibacter ginsenosidimutans sp. nov., with ginsenoside-converting activity isolated from soil used for cultivating ginseng.</title>
        <authorList>
            <person name="Zhao Y."/>
            <person name="Liu Q."/>
            <person name="Kang M.S."/>
            <person name="Jin F."/>
            <person name="Yu H."/>
            <person name="Im W.T."/>
        </authorList>
    </citation>
    <scope>NUCLEOTIDE SEQUENCE [LARGE SCALE GENOMIC DNA]</scope>
    <source>
        <strain evidence="2 3">Gsoil 636</strain>
    </source>
</reference>
<dbReference type="GO" id="GO:0003677">
    <property type="term" value="F:DNA binding"/>
    <property type="evidence" value="ECO:0007669"/>
    <property type="project" value="InterPro"/>
</dbReference>
<feature type="domain" description="Transposase IS200-like" evidence="1">
    <location>
        <begin position="5"/>
        <end position="119"/>
    </location>
</feature>
<protein>
    <recommendedName>
        <fullName evidence="1">Transposase IS200-like domain-containing protein</fullName>
    </recommendedName>
</protein>
<dbReference type="EMBL" id="CP042433">
    <property type="protein sequence ID" value="QEC57643.1"/>
    <property type="molecule type" value="Genomic_DNA"/>
</dbReference>
<dbReference type="InterPro" id="IPR036515">
    <property type="entry name" value="Transposase_17_sf"/>
</dbReference>
<accession>A0A5B8UM59</accession>
<dbReference type="SUPFAM" id="SSF143422">
    <property type="entry name" value="Transposase IS200-like"/>
    <property type="match status" value="1"/>
</dbReference>
<name>A0A5B8UM59_9BACT</name>